<dbReference type="Pfam" id="PF03564">
    <property type="entry name" value="DUF1759"/>
    <property type="match status" value="1"/>
</dbReference>
<dbReference type="KEGG" id="pxu:106126988"/>
<dbReference type="SUPFAM" id="SSF56672">
    <property type="entry name" value="DNA/RNA polymerases"/>
    <property type="match status" value="1"/>
</dbReference>
<evidence type="ECO:0000313" key="1">
    <source>
        <dbReference type="RefSeq" id="XP_013180355.1"/>
    </source>
</evidence>
<reference evidence="1" key="1">
    <citation type="submission" date="2025-08" db="UniProtKB">
        <authorList>
            <consortium name="RefSeq"/>
        </authorList>
    </citation>
    <scope>IDENTIFICATION</scope>
</reference>
<dbReference type="AlphaFoldDB" id="A0AAJ6ZW47"/>
<dbReference type="PANTHER" id="PTHR47331">
    <property type="entry name" value="PHD-TYPE DOMAIN-CONTAINING PROTEIN"/>
    <property type="match status" value="1"/>
</dbReference>
<dbReference type="InterPro" id="IPR043128">
    <property type="entry name" value="Rev_trsase/Diguanyl_cyclase"/>
</dbReference>
<dbReference type="InterPro" id="IPR005312">
    <property type="entry name" value="DUF1759"/>
</dbReference>
<dbReference type="GeneID" id="106126988"/>
<dbReference type="Gene3D" id="3.30.70.270">
    <property type="match status" value="1"/>
</dbReference>
<dbReference type="InterPro" id="IPR008042">
    <property type="entry name" value="Retrotrans_Pao"/>
</dbReference>
<dbReference type="Pfam" id="PF05380">
    <property type="entry name" value="Peptidase_A17"/>
    <property type="match status" value="1"/>
</dbReference>
<dbReference type="InterPro" id="IPR043502">
    <property type="entry name" value="DNA/RNA_pol_sf"/>
</dbReference>
<organism evidence="1">
    <name type="scientific">Papilio xuthus</name>
    <name type="common">Asian swallowtail butterfly</name>
    <dbReference type="NCBI Taxonomy" id="66420"/>
    <lineage>
        <taxon>Eukaryota</taxon>
        <taxon>Metazoa</taxon>
        <taxon>Ecdysozoa</taxon>
        <taxon>Arthropoda</taxon>
        <taxon>Hexapoda</taxon>
        <taxon>Insecta</taxon>
        <taxon>Pterygota</taxon>
        <taxon>Neoptera</taxon>
        <taxon>Endopterygota</taxon>
        <taxon>Lepidoptera</taxon>
        <taxon>Glossata</taxon>
        <taxon>Ditrysia</taxon>
        <taxon>Papilionoidea</taxon>
        <taxon>Papilionidae</taxon>
        <taxon>Papilioninae</taxon>
        <taxon>Papilio</taxon>
    </lineage>
</organism>
<sequence>MAGKYTARIGGVLRWLGSAVLNISRPDRAQALMARYQVLDDQMADLYAAYRAVLELGLEADAINKINADIDQADDLADQIVQAVECLRGSSTADARVTAESEASPALMSRLPLLDLPRFNGDLDQWVAFSNLFESIVHGRTDLTPAQKLAYLLASLTGEAKGLVQHLGLVDGNYEIARDLLSRRHPLISLPPGIVNLTSADSDFHVPGTVDLLLGADVLGLLQTGGSKLLQAGGLSAVSTDLGEVIIGPAFPVSPSMPNMDVQVGLSLADAVQRFWEVEEPPTAPRDNPEYLECEAFFQNNIGRLRSGRFVARLPFLPSRAPLGQSRFLAEKRLMSMERRMKRDPVFKQKYLDFMQEYCDLGHMSVSTFDWRTQEHYFIPHHAVFKGEKIRVVFDGSAPTSTGVSLNQCLHAGPKLHRDISDILTAFRRHQVVFVADIKMMFRQTIIHPEDRRYQLILWRDDPSDPIMAYELNTNTYGLKSSPFIAIRTLLELAERERLDFPRAAAVLSSDIYVDDICTGAANEKEALLLRDELIGILRTGGYELRKWVSNSPALLDGLPKEHQQDPHLFQNVDNPDAIAVLGVQYQPVQDVFTFSVQDLDISRVWTKRLVLSTVARIFDPNGWLTPVVFWAKCFLQKLWLENLTWDIPLNGELLLAWSRFVSSLPDIQLVKIERTLLPAGKCRVTLHGFCDASELGYAAAVYIRAVDRNGSVTVRLVIAKSKVAPIRSRLTIPKLELSGAALLSRLLNHVVSTLGQTVAFEKIYAWTDSQIVLCWLRASVHALEVFVANRVSQIRDSTAVINWRHVPGDLNPADCASRGCESSVILSHPLWWGPVWLCEPEGCWPHNIVDPIEPLPGLRVLAVESEPKQNLDELLERFSSLDKLLGVTGWLKRFIHNTRNKSDRRFSPVLTPEERREALLFWVRLEQSQSFQTAINSLRKGDKLKGAIARLNPFIDDKGMIRVGGRLRNAELPYAARHPLLLPKDSVLVEGRDSATTNG</sequence>
<protein>
    <submittedName>
        <fullName evidence="1">Uncharacterized protein LOC106126988</fullName>
    </submittedName>
</protein>
<dbReference type="Proteomes" id="UP000694872">
    <property type="component" value="Unplaced"/>
</dbReference>
<gene>
    <name evidence="1" type="primary">LOC106126988</name>
</gene>
<dbReference type="GO" id="GO:0071897">
    <property type="term" value="P:DNA biosynthetic process"/>
    <property type="evidence" value="ECO:0007669"/>
    <property type="project" value="UniProtKB-ARBA"/>
</dbReference>
<dbReference type="RefSeq" id="XP_013180355.1">
    <property type="nucleotide sequence ID" value="XM_013324901.1"/>
</dbReference>
<proteinExistence type="predicted"/>
<dbReference type="Gene3D" id="3.10.10.10">
    <property type="entry name" value="HIV Type 1 Reverse Transcriptase, subunit A, domain 1"/>
    <property type="match status" value="1"/>
</dbReference>
<name>A0AAJ6ZW47_PAPXU</name>
<accession>A0AAJ6ZW47</accession>
<dbReference type="PANTHER" id="PTHR47331:SF5">
    <property type="entry name" value="RIBONUCLEASE H"/>
    <property type="match status" value="1"/>
</dbReference>